<dbReference type="InterPro" id="IPR052220">
    <property type="entry name" value="METTL25"/>
</dbReference>
<sequence>MNPKKVVEVEHLAYFISQLARREEVGLIADLGAGQGYLSRTLVYQYDHPVLAIDSNQIQTCGAERQLQRTEKFVNKTKKPLSASGDQISPGDAPTNSPAPQPWLVCGLHACGNLSNVMLKWFVKSTAKCVVNVGCCYNMMGLTEGTISYCPFFPISQELTHKGATLSVNALKLACQAPTRWADQTTTAIGNFERHYFRALLHYAMVDRGLVQPNDPFPVVGRLSKTAFANFSTYAQRALPHHGPAQLSNSPLKVGDLAYYDTKLRPQAARMAIVWTLKALLSPCIESLIILDRCLYLVEQGCQVDLVPLVDPNVSPRNIVIMATK</sequence>
<dbReference type="GO" id="GO:0008168">
    <property type="term" value="F:methyltransferase activity"/>
    <property type="evidence" value="ECO:0007669"/>
    <property type="project" value="UniProtKB-KW"/>
</dbReference>
<dbReference type="PANTHER" id="PTHR12496:SF0">
    <property type="entry name" value="METHYLTRANSFERASE DOMAIN-CONTAINING PROTEIN"/>
    <property type="match status" value="1"/>
</dbReference>
<proteinExistence type="predicted"/>
<protein>
    <submittedName>
        <fullName evidence="3">Methyltransferase domain-containing protein</fullName>
    </submittedName>
</protein>
<reference evidence="4" key="1">
    <citation type="journal article" date="2018" name="Nat. Microbiol.">
        <title>Leveraging single-cell genomics to expand the fungal tree of life.</title>
        <authorList>
            <person name="Ahrendt S.R."/>
            <person name="Quandt C.A."/>
            <person name="Ciobanu D."/>
            <person name="Clum A."/>
            <person name="Salamov A."/>
            <person name="Andreopoulos B."/>
            <person name="Cheng J.F."/>
            <person name="Woyke T."/>
            <person name="Pelin A."/>
            <person name="Henrissat B."/>
            <person name="Reynolds N.K."/>
            <person name="Benny G.L."/>
            <person name="Smith M.E."/>
            <person name="James T.Y."/>
            <person name="Grigoriev I.V."/>
        </authorList>
    </citation>
    <scope>NUCLEOTIDE SEQUENCE [LARGE SCALE GENOMIC DNA]</scope>
    <source>
        <strain evidence="4">RSA 468</strain>
    </source>
</reference>
<keyword evidence="3" id="KW-0808">Transferase</keyword>
<dbReference type="Proteomes" id="UP000268162">
    <property type="component" value="Unassembled WGS sequence"/>
</dbReference>
<accession>A0A4V1J5J6</accession>
<dbReference type="PANTHER" id="PTHR12496">
    <property type="entry name" value="CGI-41 METHYLTRANSFERASE"/>
    <property type="match status" value="1"/>
</dbReference>
<keyword evidence="3" id="KW-0489">Methyltransferase</keyword>
<dbReference type="GO" id="GO:0032259">
    <property type="term" value="P:methylation"/>
    <property type="evidence" value="ECO:0007669"/>
    <property type="project" value="UniProtKB-KW"/>
</dbReference>
<name>A0A4V1J5J6_9FUNG</name>
<feature type="domain" description="Methyltransferase" evidence="2">
    <location>
        <begin position="4"/>
        <end position="140"/>
    </location>
</feature>
<gene>
    <name evidence="3" type="ORF">BJ085DRAFT_23765</name>
</gene>
<dbReference type="STRING" id="215637.A0A4V1J5J6"/>
<keyword evidence="4" id="KW-1185">Reference proteome</keyword>
<dbReference type="AlphaFoldDB" id="A0A4V1J5J6"/>
<evidence type="ECO:0000313" key="3">
    <source>
        <dbReference type="EMBL" id="RKP39289.1"/>
    </source>
</evidence>
<dbReference type="InterPro" id="IPR025714">
    <property type="entry name" value="Methyltranfer_dom"/>
</dbReference>
<dbReference type="EMBL" id="ML002283">
    <property type="protein sequence ID" value="RKP39289.1"/>
    <property type="molecule type" value="Genomic_DNA"/>
</dbReference>
<evidence type="ECO:0000259" key="2">
    <source>
        <dbReference type="Pfam" id="PF13679"/>
    </source>
</evidence>
<organism evidence="3 4">
    <name type="scientific">Dimargaris cristalligena</name>
    <dbReference type="NCBI Taxonomy" id="215637"/>
    <lineage>
        <taxon>Eukaryota</taxon>
        <taxon>Fungi</taxon>
        <taxon>Fungi incertae sedis</taxon>
        <taxon>Zoopagomycota</taxon>
        <taxon>Kickxellomycotina</taxon>
        <taxon>Dimargaritomycetes</taxon>
        <taxon>Dimargaritales</taxon>
        <taxon>Dimargaritaceae</taxon>
        <taxon>Dimargaris</taxon>
    </lineage>
</organism>
<feature type="region of interest" description="Disordered" evidence="1">
    <location>
        <begin position="75"/>
        <end position="96"/>
    </location>
</feature>
<dbReference type="Pfam" id="PF13679">
    <property type="entry name" value="Methyltransf_32"/>
    <property type="match status" value="1"/>
</dbReference>
<evidence type="ECO:0000256" key="1">
    <source>
        <dbReference type="SAM" id="MobiDB-lite"/>
    </source>
</evidence>
<evidence type="ECO:0000313" key="4">
    <source>
        <dbReference type="Proteomes" id="UP000268162"/>
    </source>
</evidence>